<keyword evidence="2" id="KW-1185">Reference proteome</keyword>
<evidence type="ECO:0000313" key="2">
    <source>
        <dbReference type="Proteomes" id="UP001596306"/>
    </source>
</evidence>
<gene>
    <name evidence="1" type="ORF">ACFQB0_07945</name>
</gene>
<proteinExistence type="predicted"/>
<comment type="caution">
    <text evidence="1">The sequence shown here is derived from an EMBL/GenBank/DDBJ whole genome shotgun (WGS) entry which is preliminary data.</text>
</comment>
<dbReference type="Proteomes" id="UP001596306">
    <property type="component" value="Unassembled WGS sequence"/>
</dbReference>
<accession>A0ABW1VHA8</accession>
<protein>
    <submittedName>
        <fullName evidence="1">Zinc-binding alcohol dehydrogenase</fullName>
    </submittedName>
</protein>
<organism evidence="1 2">
    <name type="scientific">Luethyella okanaganae</name>
    <dbReference type="NCBI Taxonomy" id="69372"/>
    <lineage>
        <taxon>Bacteria</taxon>
        <taxon>Bacillati</taxon>
        <taxon>Actinomycetota</taxon>
        <taxon>Actinomycetes</taxon>
        <taxon>Micrococcales</taxon>
        <taxon>Microbacteriaceae</taxon>
        <taxon>Luethyella</taxon>
    </lineage>
</organism>
<dbReference type="RefSeq" id="WP_386729898.1">
    <property type="nucleotide sequence ID" value="NZ_JBHSTP010000002.1"/>
</dbReference>
<name>A0ABW1VHA8_9MICO</name>
<evidence type="ECO:0000313" key="1">
    <source>
        <dbReference type="EMBL" id="MFC6356035.1"/>
    </source>
</evidence>
<reference evidence="2" key="1">
    <citation type="journal article" date="2019" name="Int. J. Syst. Evol. Microbiol.">
        <title>The Global Catalogue of Microorganisms (GCM) 10K type strain sequencing project: providing services to taxonomists for standard genome sequencing and annotation.</title>
        <authorList>
            <consortium name="The Broad Institute Genomics Platform"/>
            <consortium name="The Broad Institute Genome Sequencing Center for Infectious Disease"/>
            <person name="Wu L."/>
            <person name="Ma J."/>
        </authorList>
    </citation>
    <scope>NUCLEOTIDE SEQUENCE [LARGE SCALE GENOMIC DNA]</scope>
    <source>
        <strain evidence="2">CCUG 43304</strain>
    </source>
</reference>
<sequence length="204" mass="22657">MHASGAGSWTIREDASRQILLALYLRDALAIETPLGLPRLRDVRAGEGLVLTPEEQEELDAQWERWWLTAIEPERHPSLVPLELVEEFGFDIALPIGGAELLRRAIVPFAAAAEEWTRTTHEQFSSRATEPHGSQYLAYAGLVAEHERTTGRRAHAFELNVEVLPLAERGAWWIGNSTVAVTDSLRNDATAYATALRPIISEIA</sequence>
<dbReference type="EMBL" id="JBHSTP010000002">
    <property type="protein sequence ID" value="MFC6356035.1"/>
    <property type="molecule type" value="Genomic_DNA"/>
</dbReference>